<dbReference type="AlphaFoldDB" id="A0A3B0WNE3"/>
<reference evidence="1" key="1">
    <citation type="submission" date="2018-06" db="EMBL/GenBank/DDBJ databases">
        <authorList>
            <person name="Zhirakovskaya E."/>
        </authorList>
    </citation>
    <scope>NUCLEOTIDE SEQUENCE</scope>
</reference>
<dbReference type="EMBL" id="UOFF01000050">
    <property type="protein sequence ID" value="VAW54100.1"/>
    <property type="molecule type" value="Genomic_DNA"/>
</dbReference>
<sequence>DAIGSVMRKRIKHLTDPIKEQTQILRN</sequence>
<accession>A0A3B0WNE3</accession>
<evidence type="ECO:0000313" key="1">
    <source>
        <dbReference type="EMBL" id="VAW54100.1"/>
    </source>
</evidence>
<protein>
    <submittedName>
        <fullName evidence="1">Uncharacterized protein</fullName>
    </submittedName>
</protein>
<feature type="non-terminal residue" evidence="1">
    <location>
        <position position="1"/>
    </location>
</feature>
<gene>
    <name evidence="1" type="ORF">MNBD_GAMMA07-1206</name>
</gene>
<proteinExistence type="predicted"/>
<organism evidence="1">
    <name type="scientific">hydrothermal vent metagenome</name>
    <dbReference type="NCBI Taxonomy" id="652676"/>
    <lineage>
        <taxon>unclassified sequences</taxon>
        <taxon>metagenomes</taxon>
        <taxon>ecological metagenomes</taxon>
    </lineage>
</organism>
<name>A0A3B0WNE3_9ZZZZ</name>